<dbReference type="InterPro" id="IPR040921">
    <property type="entry name" value="Peptidase_S66C"/>
</dbReference>
<dbReference type="InterPro" id="IPR029062">
    <property type="entry name" value="Class_I_gatase-like"/>
</dbReference>
<dbReference type="EC" id="3.4.-.-" evidence="5"/>
<dbReference type="InterPro" id="IPR003507">
    <property type="entry name" value="S66_fam"/>
</dbReference>
<dbReference type="InterPro" id="IPR027461">
    <property type="entry name" value="Carboxypeptidase_A_C_sf"/>
</dbReference>
<dbReference type="PIRSF" id="PIRSF028757">
    <property type="entry name" value="LD-carboxypeptidase"/>
    <property type="match status" value="1"/>
</dbReference>
<dbReference type="Gene3D" id="3.50.30.60">
    <property type="entry name" value="LD-carboxypeptidase A C-terminal domain-like"/>
    <property type="match status" value="1"/>
</dbReference>
<accession>A0ABV5BDT3</accession>
<comment type="caution">
    <text evidence="5">The sequence shown here is derived from an EMBL/GenBank/DDBJ whole genome shotgun (WGS) entry which is preliminary data.</text>
</comment>
<evidence type="ECO:0000259" key="3">
    <source>
        <dbReference type="Pfam" id="PF02016"/>
    </source>
</evidence>
<proteinExistence type="inferred from homology"/>
<evidence type="ECO:0000256" key="2">
    <source>
        <dbReference type="ARBA" id="ARBA00022801"/>
    </source>
</evidence>
<dbReference type="RefSeq" id="WP_375527516.1">
    <property type="nucleotide sequence ID" value="NZ_JBHILM010000030.1"/>
</dbReference>
<name>A0ABV5BDT3_9BACL</name>
<protein>
    <submittedName>
        <fullName evidence="5">S66 peptidase family protein</fullName>
        <ecNumber evidence="5">3.4.-.-</ecNumber>
    </submittedName>
</protein>
<dbReference type="PANTHER" id="PTHR30237:SF4">
    <property type="entry name" value="LD-CARBOXYPEPTIDASE C-TERMINAL DOMAIN-CONTAINING PROTEIN"/>
    <property type="match status" value="1"/>
</dbReference>
<sequence length="370" mass="42007">MIKPNKILPGSRIAVISPSSGLPYLFPDIYELGLKNLQEIFGFDIVEMPTARMSPDDLYRNPQWRAEDMNQCFQDDKIDGIITSIGGYESVRILPYLDTEMIMKHPKFIMGFSDATTFLAYLNQLGMVTIYGPSVMAGIAQIRSLPAEYAQHLRTILFSGKFPYSYTPFPRWTNGYKDWSNPETLGECQEFYENEQGWTFLQGENVEQGLLWGGCIEVLEFMKATVYWPDPSFWQDKVLFFETSEEKPTPGQVGYMLRNYGMQGVFGKIKGVIFGRAKDYTAEEKLQLNEIIVSVIKVEFGADTVPIVVDFDFGHTDPKFILPLGGRIELRPGTNEIILLDCPFTEYPIASEAQCRPEMPHTPGYSSGYP</sequence>
<comment type="similarity">
    <text evidence="1">Belongs to the peptidase S66 family.</text>
</comment>
<dbReference type="Gene3D" id="3.40.50.10740">
    <property type="entry name" value="Class I glutamine amidotransferase-like"/>
    <property type="match status" value="1"/>
</dbReference>
<dbReference type="InterPro" id="IPR027478">
    <property type="entry name" value="LdcA_N"/>
</dbReference>
<evidence type="ECO:0000313" key="5">
    <source>
        <dbReference type="EMBL" id="MFB5683790.1"/>
    </source>
</evidence>
<dbReference type="SUPFAM" id="SSF141986">
    <property type="entry name" value="LD-carboxypeptidase A C-terminal domain-like"/>
    <property type="match status" value="1"/>
</dbReference>
<dbReference type="Pfam" id="PF17676">
    <property type="entry name" value="Peptidase_S66C"/>
    <property type="match status" value="1"/>
</dbReference>
<dbReference type="Pfam" id="PF02016">
    <property type="entry name" value="Peptidase_S66"/>
    <property type="match status" value="1"/>
</dbReference>
<dbReference type="EMBL" id="JBHILM010000030">
    <property type="protein sequence ID" value="MFB5683790.1"/>
    <property type="molecule type" value="Genomic_DNA"/>
</dbReference>
<dbReference type="SUPFAM" id="SSF52317">
    <property type="entry name" value="Class I glutamine amidotransferase-like"/>
    <property type="match status" value="1"/>
</dbReference>
<reference evidence="5 6" key="1">
    <citation type="submission" date="2024-09" db="EMBL/GenBank/DDBJ databases">
        <authorList>
            <person name="Ruan L."/>
        </authorList>
    </citation>
    <scope>NUCLEOTIDE SEQUENCE [LARGE SCALE GENOMIC DNA]</scope>
    <source>
        <strain evidence="5 6">D33</strain>
    </source>
</reference>
<organism evidence="5 6">
    <name type="scientific">Paenibacillus terreus</name>
    <dbReference type="NCBI Taxonomy" id="1387834"/>
    <lineage>
        <taxon>Bacteria</taxon>
        <taxon>Bacillati</taxon>
        <taxon>Bacillota</taxon>
        <taxon>Bacilli</taxon>
        <taxon>Bacillales</taxon>
        <taxon>Paenibacillaceae</taxon>
        <taxon>Paenibacillus</taxon>
    </lineage>
</organism>
<dbReference type="InterPro" id="IPR040449">
    <property type="entry name" value="Peptidase_S66_N"/>
</dbReference>
<evidence type="ECO:0000313" key="6">
    <source>
        <dbReference type="Proteomes" id="UP001580407"/>
    </source>
</evidence>
<dbReference type="GO" id="GO:0016787">
    <property type="term" value="F:hydrolase activity"/>
    <property type="evidence" value="ECO:0007669"/>
    <property type="project" value="UniProtKB-KW"/>
</dbReference>
<dbReference type="CDD" id="cd07062">
    <property type="entry name" value="Peptidase_S66_mccF_like"/>
    <property type="match status" value="1"/>
</dbReference>
<feature type="domain" description="LD-carboxypeptidase N-terminal" evidence="3">
    <location>
        <begin position="13"/>
        <end position="132"/>
    </location>
</feature>
<feature type="domain" description="LD-carboxypeptidase C-terminal" evidence="4">
    <location>
        <begin position="208"/>
        <end position="330"/>
    </location>
</feature>
<keyword evidence="2 5" id="KW-0378">Hydrolase</keyword>
<dbReference type="PANTHER" id="PTHR30237">
    <property type="entry name" value="MURAMOYLTETRAPEPTIDE CARBOXYPEPTIDASE"/>
    <property type="match status" value="1"/>
</dbReference>
<evidence type="ECO:0000256" key="1">
    <source>
        <dbReference type="ARBA" id="ARBA00010233"/>
    </source>
</evidence>
<gene>
    <name evidence="5" type="ORF">ACE3NQ_23025</name>
</gene>
<evidence type="ECO:0000259" key="4">
    <source>
        <dbReference type="Pfam" id="PF17676"/>
    </source>
</evidence>
<keyword evidence="6" id="KW-1185">Reference proteome</keyword>
<dbReference type="Proteomes" id="UP001580407">
    <property type="component" value="Unassembled WGS sequence"/>
</dbReference>